<reference evidence="1 2" key="1">
    <citation type="submission" date="2017-12" db="EMBL/GenBank/DDBJ databases">
        <title>Comparative genomics of Botrytis spp.</title>
        <authorList>
            <person name="Valero-Jimenez C.A."/>
            <person name="Tapia P."/>
            <person name="Veloso J."/>
            <person name="Silva-Moreno E."/>
            <person name="Staats M."/>
            <person name="Valdes J.H."/>
            <person name="Van Kan J.A.L."/>
        </authorList>
    </citation>
    <scope>NUCLEOTIDE SEQUENCE [LARGE SCALE GENOMIC DNA]</scope>
    <source>
        <strain evidence="1 2">MUCL435</strain>
    </source>
</reference>
<dbReference type="Proteomes" id="UP000308671">
    <property type="component" value="Unassembled WGS sequence"/>
</dbReference>
<proteinExistence type="predicted"/>
<accession>A0A4S8R0C6</accession>
<sequence length="97" mass="10499">MKKVEWKIPRNAGPREYPIFSAPDCVVTLVAVGDDDSAETTADEEMLLPAPVLEAEFMVLVLLEEIEVVDVGIAIAELKVALSTAFPHCSDSHGTDM</sequence>
<evidence type="ECO:0000313" key="2">
    <source>
        <dbReference type="Proteomes" id="UP000308671"/>
    </source>
</evidence>
<keyword evidence="2" id="KW-1185">Reference proteome</keyword>
<comment type="caution">
    <text evidence="1">The sequence shown here is derived from an EMBL/GenBank/DDBJ whole genome shotgun (WGS) entry which is preliminary data.</text>
</comment>
<protein>
    <submittedName>
        <fullName evidence="1">Uncharacterized protein</fullName>
    </submittedName>
</protein>
<name>A0A4S8R0C6_9HELO</name>
<evidence type="ECO:0000313" key="1">
    <source>
        <dbReference type="EMBL" id="THV49942.1"/>
    </source>
</evidence>
<dbReference type="AlphaFoldDB" id="A0A4S8R0C6"/>
<dbReference type="EMBL" id="PQXL01000172">
    <property type="protein sequence ID" value="THV49942.1"/>
    <property type="molecule type" value="Genomic_DNA"/>
</dbReference>
<gene>
    <name evidence="1" type="ORF">BGAL_0172g00200</name>
</gene>
<organism evidence="1 2">
    <name type="scientific">Botrytis galanthina</name>
    <dbReference type="NCBI Taxonomy" id="278940"/>
    <lineage>
        <taxon>Eukaryota</taxon>
        <taxon>Fungi</taxon>
        <taxon>Dikarya</taxon>
        <taxon>Ascomycota</taxon>
        <taxon>Pezizomycotina</taxon>
        <taxon>Leotiomycetes</taxon>
        <taxon>Helotiales</taxon>
        <taxon>Sclerotiniaceae</taxon>
        <taxon>Botrytis</taxon>
    </lineage>
</organism>